<keyword evidence="3 7" id="KW-0812">Transmembrane</keyword>
<comment type="subcellular location">
    <subcellularLocation>
        <location evidence="1">Cell membrane</location>
        <topology evidence="1">Multi-pass membrane protein</topology>
    </subcellularLocation>
    <subcellularLocation>
        <location evidence="6">Membrane</location>
        <topology evidence="6">Multi-pass membrane protein</topology>
    </subcellularLocation>
</comment>
<feature type="transmembrane region" description="Helical" evidence="7">
    <location>
        <begin position="85"/>
        <end position="106"/>
    </location>
</feature>
<proteinExistence type="inferred from homology"/>
<dbReference type="PANTHER" id="PTHR30625">
    <property type="entry name" value="PROTEIN TOLQ"/>
    <property type="match status" value="1"/>
</dbReference>
<accession>A0ABQ1I7H7</accession>
<organism evidence="9 10">
    <name type="scientific">Agarivorans gilvus</name>
    <dbReference type="NCBI Taxonomy" id="680279"/>
    <lineage>
        <taxon>Bacteria</taxon>
        <taxon>Pseudomonadati</taxon>
        <taxon>Pseudomonadota</taxon>
        <taxon>Gammaproteobacteria</taxon>
        <taxon>Alteromonadales</taxon>
        <taxon>Alteromonadaceae</taxon>
        <taxon>Agarivorans</taxon>
    </lineage>
</organism>
<evidence type="ECO:0000256" key="7">
    <source>
        <dbReference type="SAM" id="Phobius"/>
    </source>
</evidence>
<evidence type="ECO:0000256" key="2">
    <source>
        <dbReference type="ARBA" id="ARBA00022475"/>
    </source>
</evidence>
<comment type="similarity">
    <text evidence="6">Belongs to the exbB/tolQ family.</text>
</comment>
<protein>
    <recommendedName>
        <fullName evidence="8">MotA/TolQ/ExbB proton channel domain-containing protein</fullName>
    </recommendedName>
</protein>
<dbReference type="RefSeq" id="WP_055732488.1">
    <property type="nucleotide sequence ID" value="NZ_BMDY01000032.1"/>
</dbReference>
<evidence type="ECO:0000256" key="4">
    <source>
        <dbReference type="ARBA" id="ARBA00022989"/>
    </source>
</evidence>
<dbReference type="Proteomes" id="UP000651977">
    <property type="component" value="Unassembled WGS sequence"/>
</dbReference>
<comment type="caution">
    <text evidence="9">The sequence shown here is derived from an EMBL/GenBank/DDBJ whole genome shotgun (WGS) entry which is preliminary data.</text>
</comment>
<feature type="transmembrane region" description="Helical" evidence="7">
    <location>
        <begin position="20"/>
        <end position="38"/>
    </location>
</feature>
<evidence type="ECO:0000256" key="6">
    <source>
        <dbReference type="RuleBase" id="RU004057"/>
    </source>
</evidence>
<keyword evidence="2" id="KW-1003">Cell membrane</keyword>
<evidence type="ECO:0000256" key="5">
    <source>
        <dbReference type="ARBA" id="ARBA00023136"/>
    </source>
</evidence>
<evidence type="ECO:0000259" key="8">
    <source>
        <dbReference type="Pfam" id="PF01618"/>
    </source>
</evidence>
<dbReference type="Pfam" id="PF01618">
    <property type="entry name" value="MotA_ExbB"/>
    <property type="match status" value="1"/>
</dbReference>
<keyword evidence="6" id="KW-0653">Protein transport</keyword>
<keyword evidence="4 7" id="KW-1133">Transmembrane helix</keyword>
<dbReference type="InterPro" id="IPR050790">
    <property type="entry name" value="ExbB/TolQ_transport"/>
</dbReference>
<name>A0ABQ1I7H7_9ALTE</name>
<keyword evidence="5 7" id="KW-0472">Membrane</keyword>
<evidence type="ECO:0000313" key="9">
    <source>
        <dbReference type="EMBL" id="GGB19989.1"/>
    </source>
</evidence>
<sequence>MLLDWSQAGTLLREFLNSGGWVLGAILVLSALLITLLLERYWFRMVTFPALHRQFIQQAAAYVQVYRWQSHYCDIDLQLKQHLSFIKVLISLCPLIGLLGTVTGMIEVFDSLAINGTGNPRLMAAGIAKATLPTMAGMAVAVFGLIFHTHLARWAIRQRAHLEASYTRIQSGRATLTKA</sequence>
<dbReference type="PANTHER" id="PTHR30625:SF18">
    <property type="entry name" value="TONB2 ENERGY TRANSDUCTION SYSTEM INNER MEMBRANE COMPONENT EXBB"/>
    <property type="match status" value="1"/>
</dbReference>
<keyword evidence="6" id="KW-0813">Transport</keyword>
<evidence type="ECO:0000313" key="10">
    <source>
        <dbReference type="Proteomes" id="UP000651977"/>
    </source>
</evidence>
<feature type="transmembrane region" description="Helical" evidence="7">
    <location>
        <begin position="126"/>
        <end position="147"/>
    </location>
</feature>
<feature type="domain" description="MotA/TolQ/ExbB proton channel" evidence="8">
    <location>
        <begin position="78"/>
        <end position="163"/>
    </location>
</feature>
<evidence type="ECO:0000256" key="3">
    <source>
        <dbReference type="ARBA" id="ARBA00022692"/>
    </source>
</evidence>
<dbReference type="EMBL" id="BMDY01000032">
    <property type="protein sequence ID" value="GGB19989.1"/>
    <property type="molecule type" value="Genomic_DNA"/>
</dbReference>
<keyword evidence="10" id="KW-1185">Reference proteome</keyword>
<evidence type="ECO:0000256" key="1">
    <source>
        <dbReference type="ARBA" id="ARBA00004651"/>
    </source>
</evidence>
<gene>
    <name evidence="9" type="ORF">GCM10007414_36740</name>
</gene>
<reference evidence="10" key="1">
    <citation type="journal article" date="2019" name="Int. J. Syst. Evol. Microbiol.">
        <title>The Global Catalogue of Microorganisms (GCM) 10K type strain sequencing project: providing services to taxonomists for standard genome sequencing and annotation.</title>
        <authorList>
            <consortium name="The Broad Institute Genomics Platform"/>
            <consortium name="The Broad Institute Genome Sequencing Center for Infectious Disease"/>
            <person name="Wu L."/>
            <person name="Ma J."/>
        </authorList>
    </citation>
    <scope>NUCLEOTIDE SEQUENCE [LARGE SCALE GENOMIC DNA]</scope>
    <source>
        <strain evidence="10">CGMCC 1.10131</strain>
    </source>
</reference>
<dbReference type="InterPro" id="IPR002898">
    <property type="entry name" value="MotA_ExbB_proton_chnl"/>
</dbReference>